<feature type="compositionally biased region" description="Polar residues" evidence="1">
    <location>
        <begin position="1"/>
        <end position="16"/>
    </location>
</feature>
<accession>Q5BDS6</accession>
<dbReference type="RefSeq" id="XP_658908.1">
    <property type="nucleotide sequence ID" value="XM_653816.1"/>
</dbReference>
<accession>C8VS77</accession>
<dbReference type="GeneID" id="2877083"/>
<sequence length="156" mass="17381">MAAPNNQEPQSVSSRITKPIEHDKPTAFDIAGQYGPFLDSLRMTPQERQFLQDLLAVPQSESMESKGLDVVKRQHQDTSQTYRGLSHNERSSTSREARIFNTTSIFNGLELGEAKVKVYGNEIDSAPVAEKKYEDFHAKGASGFQLYIKSKFASPG</sequence>
<proteinExistence type="predicted"/>
<dbReference type="KEGG" id="ani:ANIA_01304"/>
<evidence type="ECO:0000256" key="1">
    <source>
        <dbReference type="SAM" id="MobiDB-lite"/>
    </source>
</evidence>
<protein>
    <submittedName>
        <fullName evidence="2">Uncharacterized protein</fullName>
    </submittedName>
</protein>
<feature type="compositionally biased region" description="Basic and acidic residues" evidence="1">
    <location>
        <begin position="65"/>
        <end position="76"/>
    </location>
</feature>
<feature type="region of interest" description="Disordered" evidence="1">
    <location>
        <begin position="65"/>
        <end position="96"/>
    </location>
</feature>
<keyword evidence="3" id="KW-1185">Reference proteome</keyword>
<evidence type="ECO:0000313" key="2">
    <source>
        <dbReference type="EMBL" id="CBF87751.1"/>
    </source>
</evidence>
<evidence type="ECO:0000313" key="3">
    <source>
        <dbReference type="Proteomes" id="UP000000560"/>
    </source>
</evidence>
<dbReference type="VEuPathDB" id="FungiDB:AN1304"/>
<dbReference type="HOGENOM" id="CLU_1686542_0_0_1"/>
<dbReference type="EMBL" id="BN001308">
    <property type="protein sequence ID" value="CBF87751.1"/>
    <property type="molecule type" value="Genomic_DNA"/>
</dbReference>
<name>Q5BDS6_EMENI</name>
<dbReference type="Proteomes" id="UP000000560">
    <property type="component" value="Chromosome VIII"/>
</dbReference>
<reference evidence="3" key="2">
    <citation type="journal article" date="2009" name="Fungal Genet. Biol.">
        <title>The 2008 update of the Aspergillus nidulans genome annotation: a community effort.</title>
        <authorList>
            <person name="Wortman J.R."/>
            <person name="Gilsenan J.M."/>
            <person name="Joardar V."/>
            <person name="Deegan J."/>
            <person name="Clutterbuck J."/>
            <person name="Andersen M.R."/>
            <person name="Archer D."/>
            <person name="Bencina M."/>
            <person name="Braus G."/>
            <person name="Coutinho P."/>
            <person name="von Dohren H."/>
            <person name="Doonan J."/>
            <person name="Driessen A.J."/>
            <person name="Durek P."/>
            <person name="Espeso E."/>
            <person name="Fekete E."/>
            <person name="Flipphi M."/>
            <person name="Estrada C.G."/>
            <person name="Geysens S."/>
            <person name="Goldman G."/>
            <person name="de Groot P.W."/>
            <person name="Hansen K."/>
            <person name="Harris S.D."/>
            <person name="Heinekamp T."/>
            <person name="Helmstaedt K."/>
            <person name="Henrissat B."/>
            <person name="Hofmann G."/>
            <person name="Homan T."/>
            <person name="Horio T."/>
            <person name="Horiuchi H."/>
            <person name="James S."/>
            <person name="Jones M."/>
            <person name="Karaffa L."/>
            <person name="Karanyi Z."/>
            <person name="Kato M."/>
            <person name="Keller N."/>
            <person name="Kelly D.E."/>
            <person name="Kiel J.A."/>
            <person name="Kim J.M."/>
            <person name="van der Klei I.J."/>
            <person name="Klis F.M."/>
            <person name="Kovalchuk A."/>
            <person name="Krasevec N."/>
            <person name="Kubicek C.P."/>
            <person name="Liu B."/>
            <person name="Maccabe A."/>
            <person name="Meyer V."/>
            <person name="Mirabito P."/>
            <person name="Miskei M."/>
            <person name="Mos M."/>
            <person name="Mullins J."/>
            <person name="Nelson D.R."/>
            <person name="Nielsen J."/>
            <person name="Oakley B.R."/>
            <person name="Osmani S.A."/>
            <person name="Pakula T."/>
            <person name="Paszewski A."/>
            <person name="Paulsen I."/>
            <person name="Pilsyk S."/>
            <person name="Pocsi I."/>
            <person name="Punt P.J."/>
            <person name="Ram A.F."/>
            <person name="Ren Q."/>
            <person name="Robellet X."/>
            <person name="Robson G."/>
            <person name="Seiboth B."/>
            <person name="van Solingen P."/>
            <person name="Specht T."/>
            <person name="Sun J."/>
            <person name="Taheri-Talesh N."/>
            <person name="Takeshita N."/>
            <person name="Ussery D."/>
            <person name="vanKuyk P.A."/>
            <person name="Visser H."/>
            <person name="van de Vondervoort P.J."/>
            <person name="de Vries R.P."/>
            <person name="Walton J."/>
            <person name="Xiang X."/>
            <person name="Xiong Y."/>
            <person name="Zeng A.P."/>
            <person name="Brandt B.W."/>
            <person name="Cornell M.J."/>
            <person name="van den Hondel C.A."/>
            <person name="Visser J."/>
            <person name="Oliver S.G."/>
            <person name="Turner G."/>
        </authorList>
    </citation>
    <scope>GENOME REANNOTATION</scope>
    <source>
        <strain evidence="3">FGSC A4 / ATCC 38163 / CBS 112.46 / NRRL 194 / M139</strain>
    </source>
</reference>
<reference evidence="3" key="1">
    <citation type="journal article" date="2005" name="Nature">
        <title>Sequencing of Aspergillus nidulans and comparative analysis with A. fumigatus and A. oryzae.</title>
        <authorList>
            <person name="Galagan J.E."/>
            <person name="Calvo S.E."/>
            <person name="Cuomo C."/>
            <person name="Ma L.J."/>
            <person name="Wortman J.R."/>
            <person name="Batzoglou S."/>
            <person name="Lee S.I."/>
            <person name="Basturkmen M."/>
            <person name="Spevak C.C."/>
            <person name="Clutterbuck J."/>
            <person name="Kapitonov V."/>
            <person name="Jurka J."/>
            <person name="Scazzocchio C."/>
            <person name="Farman M."/>
            <person name="Butler J."/>
            <person name="Purcell S."/>
            <person name="Harris S."/>
            <person name="Braus G.H."/>
            <person name="Draht O."/>
            <person name="Busch S."/>
            <person name="D'Enfert C."/>
            <person name="Bouchier C."/>
            <person name="Goldman G.H."/>
            <person name="Bell-Pedersen D."/>
            <person name="Griffiths-Jones S."/>
            <person name="Doonan J.H."/>
            <person name="Yu J."/>
            <person name="Vienken K."/>
            <person name="Pain A."/>
            <person name="Freitag M."/>
            <person name="Selker E.U."/>
            <person name="Archer D.B."/>
            <person name="Penalva M.A."/>
            <person name="Oakley B.R."/>
            <person name="Momany M."/>
            <person name="Tanaka T."/>
            <person name="Kumagai T."/>
            <person name="Asai K."/>
            <person name="Machida M."/>
            <person name="Nierman W.C."/>
            <person name="Denning D.W."/>
            <person name="Caddick M."/>
            <person name="Hynes M."/>
            <person name="Paoletti M."/>
            <person name="Fischer R."/>
            <person name="Miller B."/>
            <person name="Dyer P."/>
            <person name="Sachs M.S."/>
            <person name="Osmani S.A."/>
            <person name="Birren B.W."/>
        </authorList>
    </citation>
    <scope>NUCLEOTIDE SEQUENCE [LARGE SCALE GENOMIC DNA]</scope>
    <source>
        <strain evidence="3">FGSC A4 / ATCC 38163 / CBS 112.46 / NRRL 194 / M139</strain>
    </source>
</reference>
<dbReference type="InParanoid" id="Q5BDS6"/>
<gene>
    <name evidence="2" type="ORF">ANIA_01304</name>
</gene>
<dbReference type="AlphaFoldDB" id="Q5BDS6"/>
<organism evidence="2 3">
    <name type="scientific">Emericella nidulans (strain FGSC A4 / ATCC 38163 / CBS 112.46 / NRRL 194 / M139)</name>
    <name type="common">Aspergillus nidulans</name>
    <dbReference type="NCBI Taxonomy" id="227321"/>
    <lineage>
        <taxon>Eukaryota</taxon>
        <taxon>Fungi</taxon>
        <taxon>Dikarya</taxon>
        <taxon>Ascomycota</taxon>
        <taxon>Pezizomycotina</taxon>
        <taxon>Eurotiomycetes</taxon>
        <taxon>Eurotiomycetidae</taxon>
        <taxon>Eurotiales</taxon>
        <taxon>Aspergillaceae</taxon>
        <taxon>Aspergillus</taxon>
        <taxon>Aspergillus subgen. Nidulantes</taxon>
    </lineage>
</organism>
<feature type="compositionally biased region" description="Basic and acidic residues" evidence="1">
    <location>
        <begin position="86"/>
        <end position="96"/>
    </location>
</feature>
<feature type="region of interest" description="Disordered" evidence="1">
    <location>
        <begin position="1"/>
        <end position="27"/>
    </location>
</feature>